<evidence type="ECO:0000256" key="1">
    <source>
        <dbReference type="ARBA" id="ARBA00004246"/>
    </source>
</evidence>
<reference evidence="13" key="3">
    <citation type="submission" date="2025-09" db="UniProtKB">
        <authorList>
            <consortium name="Ensembl"/>
        </authorList>
    </citation>
    <scope>IDENTIFICATION</scope>
</reference>
<evidence type="ECO:0000256" key="3">
    <source>
        <dbReference type="ARBA" id="ARBA00022553"/>
    </source>
</evidence>
<dbReference type="GO" id="GO:0005925">
    <property type="term" value="C:focal adhesion"/>
    <property type="evidence" value="ECO:0007669"/>
    <property type="project" value="UniProtKB-SubCell"/>
</dbReference>
<feature type="domain" description="C2 tensin-type" evidence="12">
    <location>
        <begin position="175"/>
        <end position="301"/>
    </location>
</feature>
<dbReference type="Gene3D" id="2.60.40.1110">
    <property type="match status" value="1"/>
</dbReference>
<evidence type="ECO:0000259" key="12">
    <source>
        <dbReference type="PROSITE" id="PS51182"/>
    </source>
</evidence>
<feature type="compositionally biased region" description="Basic and acidic residues" evidence="9">
    <location>
        <begin position="828"/>
        <end position="852"/>
    </location>
</feature>
<dbReference type="InterPro" id="IPR035012">
    <property type="entry name" value="Tensin-like_SH2"/>
</dbReference>
<dbReference type="FunFam" id="2.30.29.30:FF:000039">
    <property type="entry name" value="Tensin 1"/>
    <property type="match status" value="1"/>
</dbReference>
<evidence type="ECO:0000259" key="10">
    <source>
        <dbReference type="PROSITE" id="PS50001"/>
    </source>
</evidence>
<dbReference type="InterPro" id="IPR003595">
    <property type="entry name" value="Tyr_Pase_cat"/>
</dbReference>
<evidence type="ECO:0000256" key="6">
    <source>
        <dbReference type="ARBA" id="ARBA00022949"/>
    </source>
</evidence>
<feature type="region of interest" description="Disordered" evidence="9">
    <location>
        <begin position="812"/>
        <end position="875"/>
    </location>
</feature>
<dbReference type="PROSITE" id="PS51181">
    <property type="entry name" value="PPASE_TENSIN"/>
    <property type="match status" value="1"/>
</dbReference>
<feature type="compositionally biased region" description="Polar residues" evidence="9">
    <location>
        <begin position="571"/>
        <end position="607"/>
    </location>
</feature>
<dbReference type="GeneTree" id="ENSGT00940000155400"/>
<keyword evidence="14" id="KW-1185">Reference proteome</keyword>
<dbReference type="InterPro" id="IPR033929">
    <property type="entry name" value="Tensin_PTB"/>
</dbReference>
<dbReference type="SMART" id="SM01326">
    <property type="entry name" value="PTEN_C2"/>
    <property type="match status" value="1"/>
</dbReference>
<reference evidence="13" key="2">
    <citation type="submission" date="2025-08" db="UniProtKB">
        <authorList>
            <consortium name="Ensembl"/>
        </authorList>
    </citation>
    <scope>IDENTIFICATION</scope>
</reference>
<dbReference type="InterPro" id="IPR029023">
    <property type="entry name" value="Tensin_phosphatase"/>
</dbReference>
<dbReference type="FunFam" id="3.90.190.10:FF:000010">
    <property type="entry name" value="tensin-1 isoform X2"/>
    <property type="match status" value="1"/>
</dbReference>
<dbReference type="Gene3D" id="3.90.190.10">
    <property type="entry name" value="Protein tyrosine phosphatase superfamily"/>
    <property type="match status" value="1"/>
</dbReference>
<dbReference type="Pfam" id="PF08416">
    <property type="entry name" value="PTB"/>
    <property type="match status" value="1"/>
</dbReference>
<name>A0A8K9UGA5_ONCMY</name>
<accession>A0A8K9UGA5</accession>
<evidence type="ECO:0000256" key="7">
    <source>
        <dbReference type="ARBA" id="ARBA00022999"/>
    </source>
</evidence>
<feature type="domain" description="SH2" evidence="10">
    <location>
        <begin position="1215"/>
        <end position="1324"/>
    </location>
</feature>
<dbReference type="CDD" id="cd09927">
    <property type="entry name" value="SH2_Tensin_like"/>
    <property type="match status" value="1"/>
</dbReference>
<feature type="compositionally biased region" description="Polar residues" evidence="9">
    <location>
        <begin position="1010"/>
        <end position="1032"/>
    </location>
</feature>
<dbReference type="SMART" id="SM00462">
    <property type="entry name" value="PTB"/>
    <property type="match status" value="1"/>
</dbReference>
<keyword evidence="3" id="KW-0597">Phosphoprotein</keyword>
<dbReference type="SUPFAM" id="SSF49562">
    <property type="entry name" value="C2 domain (Calcium/lipid-binding domain, CaLB)"/>
    <property type="match status" value="1"/>
</dbReference>
<evidence type="ECO:0000256" key="4">
    <source>
        <dbReference type="ARBA" id="ARBA00022801"/>
    </source>
</evidence>
<keyword evidence="7 8" id="KW-0727">SH2 domain</keyword>
<evidence type="ECO:0000313" key="13">
    <source>
        <dbReference type="Ensembl" id="ENSOMYP00000108965.1"/>
    </source>
</evidence>
<dbReference type="SUPFAM" id="SSF55550">
    <property type="entry name" value="SH2 domain"/>
    <property type="match status" value="1"/>
</dbReference>
<dbReference type="SMART" id="SM00404">
    <property type="entry name" value="PTPc_motif"/>
    <property type="match status" value="1"/>
</dbReference>
<evidence type="ECO:0000256" key="8">
    <source>
        <dbReference type="PROSITE-ProRule" id="PRU00191"/>
    </source>
</evidence>
<dbReference type="Ensembl" id="ENSOMYT00000121440.1">
    <property type="protein sequence ID" value="ENSOMYP00000108965.1"/>
    <property type="gene ID" value="ENSOMYG00000051823.1"/>
</dbReference>
<comment type="subcellular location">
    <subcellularLocation>
        <location evidence="1">Cell junction</location>
        <location evidence="1">Focal adhesion</location>
    </subcellularLocation>
</comment>
<feature type="region of interest" description="Disordered" evidence="9">
    <location>
        <begin position="1005"/>
        <end position="1153"/>
    </location>
</feature>
<dbReference type="InterPro" id="IPR006020">
    <property type="entry name" value="PTB/PI_dom"/>
</dbReference>
<comment type="similarity">
    <text evidence="2">Belongs to the PTEN phosphatase protein family.</text>
</comment>
<dbReference type="FunFam" id="2.60.40.1110:FF:000002">
    <property type="entry name" value="tensin-1 isoform X2"/>
    <property type="match status" value="1"/>
</dbReference>
<proteinExistence type="inferred from homology"/>
<dbReference type="Gene3D" id="2.30.29.30">
    <property type="entry name" value="Pleckstrin-homology domain (PH domain)/Phosphotyrosine-binding domain (PTB)"/>
    <property type="match status" value="1"/>
</dbReference>
<dbReference type="InterPro" id="IPR036860">
    <property type="entry name" value="SH2_dom_sf"/>
</dbReference>
<evidence type="ECO:0000259" key="11">
    <source>
        <dbReference type="PROSITE" id="PS51181"/>
    </source>
</evidence>
<dbReference type="InterPro" id="IPR035892">
    <property type="entry name" value="C2_domain_sf"/>
</dbReference>
<dbReference type="InterPro" id="IPR051484">
    <property type="entry name" value="Tensin_PTEN_phosphatase"/>
</dbReference>
<feature type="region of interest" description="Disordered" evidence="9">
    <location>
        <begin position="567"/>
        <end position="667"/>
    </location>
</feature>
<dbReference type="SMART" id="SM00252">
    <property type="entry name" value="SH2"/>
    <property type="match status" value="1"/>
</dbReference>
<evidence type="ECO:0008006" key="15">
    <source>
        <dbReference type="Google" id="ProtNLM"/>
    </source>
</evidence>
<organism evidence="13 14">
    <name type="scientific">Oncorhynchus mykiss</name>
    <name type="common">Rainbow trout</name>
    <name type="synonym">Salmo gairdneri</name>
    <dbReference type="NCBI Taxonomy" id="8022"/>
    <lineage>
        <taxon>Eukaryota</taxon>
        <taxon>Metazoa</taxon>
        <taxon>Chordata</taxon>
        <taxon>Craniata</taxon>
        <taxon>Vertebrata</taxon>
        <taxon>Euteleostomi</taxon>
        <taxon>Actinopterygii</taxon>
        <taxon>Neopterygii</taxon>
        <taxon>Teleostei</taxon>
        <taxon>Protacanthopterygii</taxon>
        <taxon>Salmoniformes</taxon>
        <taxon>Salmonidae</taxon>
        <taxon>Salmoninae</taxon>
        <taxon>Oncorhynchus</taxon>
    </lineage>
</organism>
<dbReference type="GO" id="GO:0010761">
    <property type="term" value="P:fibroblast migration"/>
    <property type="evidence" value="ECO:0007669"/>
    <property type="project" value="TreeGrafter"/>
</dbReference>
<keyword evidence="6" id="KW-0965">Cell junction</keyword>
<reference evidence="13" key="1">
    <citation type="submission" date="2020-07" db="EMBL/GenBank/DDBJ databases">
        <title>A long reads based de novo assembly of the rainbow trout Arlee double haploid line genome.</title>
        <authorList>
            <person name="Gao G."/>
            <person name="Palti Y."/>
        </authorList>
    </citation>
    <scope>NUCLEOTIDE SEQUENCE [LARGE SCALE GENOMIC DNA]</scope>
</reference>
<dbReference type="PANTHER" id="PTHR45734">
    <property type="entry name" value="TENSIN"/>
    <property type="match status" value="1"/>
</dbReference>
<dbReference type="GO" id="GO:0004721">
    <property type="term" value="F:phosphoprotein phosphatase activity"/>
    <property type="evidence" value="ECO:0007669"/>
    <property type="project" value="UniProtKB-KW"/>
</dbReference>
<keyword evidence="4" id="KW-0378">Hydrolase</keyword>
<feature type="compositionally biased region" description="Polar residues" evidence="9">
    <location>
        <begin position="1042"/>
        <end position="1055"/>
    </location>
</feature>
<keyword evidence="5" id="KW-0904">Protein phosphatase</keyword>
<evidence type="ECO:0000256" key="5">
    <source>
        <dbReference type="ARBA" id="ARBA00022912"/>
    </source>
</evidence>
<dbReference type="PANTHER" id="PTHR45734:SF3">
    <property type="entry name" value="TENSIN-1"/>
    <property type="match status" value="1"/>
</dbReference>
<sequence>MDENYEVDLVYITERIISVSFPSGAEERSYTSNIKEVASMLASKHGEHYLLLNLSERRNDITKLNHKVLEFGWPDHYAPALDKICSMCKAMDTWLNADQHNVVVLHNKGNRGRTGVVVAAYMHYSNISASADQALDRFAMRRFYEDKALPVGQPSQRRYVRYFSGLLSGHIKINNKPLFLHHVIMHGIPNFESKGGCRPFLKIYQAMQPVYTSGIYNVQGDSHTSICITIEPGLLLKGDILLKCYHKRFRSPIRDVIFRVQFHTCAIHDLGVVFGKNELDQTFKDERFPEYGKVEFVFSFGPEKIKGMGHLENGPQVSVDYNTQDPLIRWDSYENFNRGCEDTGDGEISLLSPNTDLNYVVHTQGPLDGSLYARVHKKESLDGVVTINVGHASLPAVDHALSVSSDSGNSTASVKTDRTDDHSLLLHGAVNTNQNHNTPSHPPLSPQEKRELDQLLSGLEAPMLHRQAYLATSTSPGGGVRHLVPAQVHVSGHTRLIAAPSAEERETDILDEELHISQEGNSVDSLGTLSSLEGQATPAELYYQSQIPINRQNNGPYLEKLREMPVHRVRTSTSAQERIMDSSSPQEEEYSPNSYQNGSVQRSQSFGTPEPGGPKLPRAPERSTSSREAVQRGLNAWHQYSLPDDPFGPPLQSTHSLPHFPPTASQHDIEQSIEALDMLMLDLDPHTGQVPKSYSAPSGENSVGGPAQIPFSQSLARPSYQADSAIHGYNINYNAFGQPLRSTAGRVSTSPIQSPVAESPLSYAPPRSASYQPHTNTTPIHPPEPYHMHPAQGPVIVLPKYIPETEGKPLGIPDAVVGVPGMRSRGMTPEEAKETVRRRTTSEGHYHNEDPPAHTGAPVRSPVHSSDFHILNPGGRPREVEYIPLSTRSPPGLAKTPLSALGLKPHHPANILHGGSGQNTHTHTHTHTLHCGSGQNANTHATFSHLGFLSPPIYCTVPGAQSLYNSGETLEIRGIKIVLGYSSVFLSLCSMRMTSSIRLQADSGFPSHPLESTQHTPVPSYSPHSPEGSQVSVVGPLHTVPGSPNTLHRTVATNTPPSPALQRRLANQASPGLARHPTPPNGNRVQVPGSPVIPSRGSRTAAVPSSPMMGRHPMAGGHTTPDDRQGAPPTPSFPVSPQPMLPEKRRMPSGERSNVGLSYGTLDGKTTIPTLPSGGSTPSVSTSHTLPDLSKFSIYDQSPDIRLNVKFVQDTSKFWYKPDISREQAISLLRDREPGAFVIRDSHSFRGAYGLAMKVACPPPTAQANKKVGDITSELVRHFLIETSPKGVRLKGCPNEPYFGCLSALVYQHSMTPLALPCKLMIPSKDPNEEALELDTPTDTVAELVKQGAACNVLYISSVDMESLTGPQAVAKAISEMVAVNPLPAATTVHFKVSSQGITLTDSQRKVFFRRHYPINTVTYCDIDPQDRKWSKEGGGTAKLFGFVARKQGSTTDNVSHLFAELDPDQPASAIVNFVSKVMRR</sequence>
<dbReference type="Proteomes" id="UP000694395">
    <property type="component" value="Chromosome 18"/>
</dbReference>
<dbReference type="PROSITE" id="PS50001">
    <property type="entry name" value="SH2"/>
    <property type="match status" value="1"/>
</dbReference>
<dbReference type="CDD" id="cd01213">
    <property type="entry name" value="PTB_tensin"/>
    <property type="match status" value="1"/>
</dbReference>
<dbReference type="FunFam" id="3.30.505.10:FF:000002">
    <property type="entry name" value="Tensin 1"/>
    <property type="match status" value="1"/>
</dbReference>
<dbReference type="InterPro" id="IPR014020">
    <property type="entry name" value="Tensin_C2-dom"/>
</dbReference>
<dbReference type="InterPro" id="IPR000980">
    <property type="entry name" value="SH2"/>
</dbReference>
<dbReference type="Pfam" id="PF10409">
    <property type="entry name" value="PTEN_C2"/>
    <property type="match status" value="1"/>
</dbReference>
<dbReference type="SUPFAM" id="SSF52799">
    <property type="entry name" value="(Phosphotyrosine protein) phosphatases II"/>
    <property type="match status" value="1"/>
</dbReference>
<feature type="compositionally biased region" description="Pro residues" evidence="9">
    <location>
        <begin position="1128"/>
        <end position="1140"/>
    </location>
</feature>
<dbReference type="PROSITE" id="PS51182">
    <property type="entry name" value="C2_TENSIN"/>
    <property type="match status" value="1"/>
</dbReference>
<protein>
    <recommendedName>
        <fullName evidence="15">Tensin 1</fullName>
    </recommendedName>
</protein>
<dbReference type="Pfam" id="PF00017">
    <property type="entry name" value="SH2"/>
    <property type="match status" value="1"/>
</dbReference>
<evidence type="ECO:0000256" key="9">
    <source>
        <dbReference type="SAM" id="MobiDB-lite"/>
    </source>
</evidence>
<evidence type="ECO:0000256" key="2">
    <source>
        <dbReference type="ARBA" id="ARBA00007881"/>
    </source>
</evidence>
<dbReference type="InterPro" id="IPR011993">
    <property type="entry name" value="PH-like_dom_sf"/>
</dbReference>
<feature type="domain" description="Phosphatase tensin-type" evidence="11">
    <location>
        <begin position="1"/>
        <end position="170"/>
    </location>
</feature>
<dbReference type="SUPFAM" id="SSF50729">
    <property type="entry name" value="PH domain-like"/>
    <property type="match status" value="1"/>
</dbReference>
<dbReference type="InterPro" id="IPR029021">
    <property type="entry name" value="Prot-tyrosine_phosphatase-like"/>
</dbReference>
<dbReference type="Gene3D" id="3.30.505.10">
    <property type="entry name" value="SH2 domain"/>
    <property type="match status" value="1"/>
</dbReference>
<dbReference type="InterPro" id="IPR013625">
    <property type="entry name" value="PTB"/>
</dbReference>
<evidence type="ECO:0000313" key="14">
    <source>
        <dbReference type="Proteomes" id="UP000694395"/>
    </source>
</evidence>